<name>A0ABY7GVC1_9BACT</name>
<evidence type="ECO:0000313" key="2">
    <source>
        <dbReference type="EMBL" id="WAS90887.1"/>
    </source>
</evidence>
<gene>
    <name evidence="2" type="ORF">O0S08_32260</name>
</gene>
<reference evidence="2" key="1">
    <citation type="submission" date="2022-11" db="EMBL/GenBank/DDBJ databases">
        <title>Minimal conservation of predation-associated metabolite biosynthetic gene clusters underscores biosynthetic potential of Myxococcota including descriptions for ten novel species: Archangium lansinium sp. nov., Myxococcus landrumus sp. nov., Nannocystis bai.</title>
        <authorList>
            <person name="Ahearne A."/>
            <person name="Stevens C."/>
            <person name="Dowd S."/>
        </authorList>
    </citation>
    <scope>NUCLEOTIDE SEQUENCE</scope>
    <source>
        <strain evidence="2">Fl3</strain>
    </source>
</reference>
<feature type="compositionally biased region" description="Basic and acidic residues" evidence="1">
    <location>
        <begin position="117"/>
        <end position="138"/>
    </location>
</feature>
<dbReference type="Proteomes" id="UP001164459">
    <property type="component" value="Chromosome"/>
</dbReference>
<proteinExistence type="predicted"/>
<feature type="region of interest" description="Disordered" evidence="1">
    <location>
        <begin position="113"/>
        <end position="138"/>
    </location>
</feature>
<accession>A0ABY7GVC1</accession>
<dbReference type="EMBL" id="CP114040">
    <property type="protein sequence ID" value="WAS90887.1"/>
    <property type="molecule type" value="Genomic_DNA"/>
</dbReference>
<keyword evidence="3" id="KW-1185">Reference proteome</keyword>
<sequence>MPAPARSLRAALLVALLAPTCTGRRTEVLASAGEGAEQVRLVLQRQTNRSGSSHAAFAPSCDTYTVDEVFLEVPGASRKVWWDHDPGLEYEIAIEAPGRFAVRRGRGPWATYTSAGERLEPVAGRDDRESPSPRQARE</sequence>
<dbReference type="RefSeq" id="WP_269033214.1">
    <property type="nucleotide sequence ID" value="NZ_CP114040.1"/>
</dbReference>
<organism evidence="2 3">
    <name type="scientific">Nannocystis punicea</name>
    <dbReference type="NCBI Taxonomy" id="2995304"/>
    <lineage>
        <taxon>Bacteria</taxon>
        <taxon>Pseudomonadati</taxon>
        <taxon>Myxococcota</taxon>
        <taxon>Polyangia</taxon>
        <taxon>Nannocystales</taxon>
        <taxon>Nannocystaceae</taxon>
        <taxon>Nannocystis</taxon>
    </lineage>
</organism>
<evidence type="ECO:0000256" key="1">
    <source>
        <dbReference type="SAM" id="MobiDB-lite"/>
    </source>
</evidence>
<protein>
    <submittedName>
        <fullName evidence="2">Uncharacterized protein</fullName>
    </submittedName>
</protein>
<evidence type="ECO:0000313" key="3">
    <source>
        <dbReference type="Proteomes" id="UP001164459"/>
    </source>
</evidence>